<dbReference type="GO" id="GO:0006281">
    <property type="term" value="P:DNA repair"/>
    <property type="evidence" value="ECO:0007669"/>
    <property type="project" value="UniProtKB-KW"/>
</dbReference>
<evidence type="ECO:0000256" key="4">
    <source>
        <dbReference type="ARBA" id="ARBA00022705"/>
    </source>
</evidence>
<evidence type="ECO:0000313" key="13">
    <source>
        <dbReference type="EMBL" id="MPM12199.1"/>
    </source>
</evidence>
<dbReference type="PANTHER" id="PTHR47707">
    <property type="entry name" value="8-OXO-DGTP DIPHOSPHATASE"/>
    <property type="match status" value="1"/>
</dbReference>
<dbReference type="PROSITE" id="PS51462">
    <property type="entry name" value="NUDIX"/>
    <property type="match status" value="1"/>
</dbReference>
<evidence type="ECO:0000256" key="7">
    <source>
        <dbReference type="ARBA" id="ARBA00022801"/>
    </source>
</evidence>
<keyword evidence="9" id="KW-0234">DNA repair</keyword>
<keyword evidence="4" id="KW-0235">DNA replication</keyword>
<dbReference type="PANTHER" id="PTHR47707:SF1">
    <property type="entry name" value="NUDIX HYDROLASE FAMILY PROTEIN"/>
    <property type="match status" value="1"/>
</dbReference>
<dbReference type="GO" id="GO:0044715">
    <property type="term" value="F:8-oxo-dGDP phosphatase activity"/>
    <property type="evidence" value="ECO:0007669"/>
    <property type="project" value="TreeGrafter"/>
</dbReference>
<dbReference type="GO" id="GO:0035539">
    <property type="term" value="F:8-oxo-7,8-dihydrodeoxyguanosine triphosphate pyrophosphatase activity"/>
    <property type="evidence" value="ECO:0007669"/>
    <property type="project" value="UniProtKB-EC"/>
</dbReference>
<evidence type="ECO:0000256" key="10">
    <source>
        <dbReference type="ARBA" id="ARBA00035861"/>
    </source>
</evidence>
<dbReference type="SUPFAM" id="SSF55811">
    <property type="entry name" value="Nudix"/>
    <property type="match status" value="1"/>
</dbReference>
<dbReference type="Gene3D" id="3.90.79.10">
    <property type="entry name" value="Nucleoside Triphosphate Pyrophosphohydrolase"/>
    <property type="match status" value="1"/>
</dbReference>
<keyword evidence="7" id="KW-0378">Hydrolase</keyword>
<dbReference type="Pfam" id="PF00293">
    <property type="entry name" value="NUDIX"/>
    <property type="match status" value="1"/>
</dbReference>
<dbReference type="GO" id="GO:0046872">
    <property type="term" value="F:metal ion binding"/>
    <property type="evidence" value="ECO:0007669"/>
    <property type="project" value="UniProtKB-KW"/>
</dbReference>
<dbReference type="InterPro" id="IPR000086">
    <property type="entry name" value="NUDIX_hydrolase_dom"/>
</dbReference>
<dbReference type="GO" id="GO:0044716">
    <property type="term" value="F:8-oxo-GDP phosphatase activity"/>
    <property type="evidence" value="ECO:0007669"/>
    <property type="project" value="TreeGrafter"/>
</dbReference>
<dbReference type="GO" id="GO:0008413">
    <property type="term" value="F:8-oxo-7,8-dihydroguanosine triphosphate pyrophosphatase activity"/>
    <property type="evidence" value="ECO:0007669"/>
    <property type="project" value="TreeGrafter"/>
</dbReference>
<evidence type="ECO:0000256" key="11">
    <source>
        <dbReference type="ARBA" id="ARBA00038905"/>
    </source>
</evidence>
<comment type="caution">
    <text evidence="13">The sequence shown here is derived from an EMBL/GenBank/DDBJ whole genome shotgun (WGS) entry which is preliminary data.</text>
</comment>
<comment type="catalytic activity">
    <reaction evidence="10">
        <text>8-oxo-dGTP + H2O = 8-oxo-dGMP + diphosphate + H(+)</text>
        <dbReference type="Rhea" id="RHEA:31575"/>
        <dbReference type="ChEBI" id="CHEBI:15377"/>
        <dbReference type="ChEBI" id="CHEBI:15378"/>
        <dbReference type="ChEBI" id="CHEBI:33019"/>
        <dbReference type="ChEBI" id="CHEBI:63224"/>
        <dbReference type="ChEBI" id="CHEBI:77896"/>
        <dbReference type="EC" id="3.6.1.55"/>
    </reaction>
</comment>
<dbReference type="GO" id="GO:0006260">
    <property type="term" value="P:DNA replication"/>
    <property type="evidence" value="ECO:0007669"/>
    <property type="project" value="UniProtKB-KW"/>
</dbReference>
<evidence type="ECO:0000256" key="6">
    <source>
        <dbReference type="ARBA" id="ARBA00022763"/>
    </source>
</evidence>
<dbReference type="InterPro" id="IPR015797">
    <property type="entry name" value="NUDIX_hydrolase-like_dom_sf"/>
</dbReference>
<keyword evidence="8" id="KW-0460">Magnesium</keyword>
<sequence length="159" mass="17913">MSGERYRTLSAVFPVIFREKDGKTEVLLARRMNTGYMDGLWDCAGSGHVDEGETASQAVVRECLEELDIAVDPESVTFAHLCHRLGLNGARTYYDLYYHVTTYSGMPHIAEPDKCSELQWFDMDSLPPDTIVLRREALAHIKTGCPYSEYIVDAKVMQG</sequence>
<feature type="domain" description="Nudix hydrolase" evidence="12">
    <location>
        <begin position="7"/>
        <end position="143"/>
    </location>
</feature>
<protein>
    <recommendedName>
        <fullName evidence="11">8-oxo-dGTP diphosphatase</fullName>
        <ecNumber evidence="11">3.6.1.55</ecNumber>
    </recommendedName>
</protein>
<keyword evidence="6" id="KW-0227">DNA damage</keyword>
<evidence type="ECO:0000256" key="2">
    <source>
        <dbReference type="ARBA" id="ARBA00005582"/>
    </source>
</evidence>
<proteinExistence type="inferred from homology"/>
<evidence type="ECO:0000256" key="8">
    <source>
        <dbReference type="ARBA" id="ARBA00022842"/>
    </source>
</evidence>
<keyword evidence="3" id="KW-0515">Mutator protein</keyword>
<gene>
    <name evidence="13" type="ORF">SDC9_58551</name>
</gene>
<evidence type="ECO:0000256" key="5">
    <source>
        <dbReference type="ARBA" id="ARBA00022723"/>
    </source>
</evidence>
<evidence type="ECO:0000256" key="9">
    <source>
        <dbReference type="ARBA" id="ARBA00023204"/>
    </source>
</evidence>
<comment type="similarity">
    <text evidence="2">Belongs to the Nudix hydrolase family.</text>
</comment>
<dbReference type="AlphaFoldDB" id="A0A644X804"/>
<dbReference type="EC" id="3.6.1.55" evidence="11"/>
<accession>A0A644X804</accession>
<organism evidence="13">
    <name type="scientific">bioreactor metagenome</name>
    <dbReference type="NCBI Taxonomy" id="1076179"/>
    <lineage>
        <taxon>unclassified sequences</taxon>
        <taxon>metagenomes</taxon>
        <taxon>ecological metagenomes</taxon>
    </lineage>
</organism>
<comment type="cofactor">
    <cofactor evidence="1">
        <name>Mg(2+)</name>
        <dbReference type="ChEBI" id="CHEBI:18420"/>
    </cofactor>
</comment>
<evidence type="ECO:0000256" key="3">
    <source>
        <dbReference type="ARBA" id="ARBA00022457"/>
    </source>
</evidence>
<dbReference type="CDD" id="cd04683">
    <property type="entry name" value="NUDIX_Hydrolase"/>
    <property type="match status" value="1"/>
</dbReference>
<dbReference type="EMBL" id="VSSQ01001935">
    <property type="protein sequence ID" value="MPM12199.1"/>
    <property type="molecule type" value="Genomic_DNA"/>
</dbReference>
<keyword evidence="5" id="KW-0479">Metal-binding</keyword>
<reference evidence="13" key="1">
    <citation type="submission" date="2019-08" db="EMBL/GenBank/DDBJ databases">
        <authorList>
            <person name="Kucharzyk K."/>
            <person name="Murdoch R.W."/>
            <person name="Higgins S."/>
            <person name="Loffler F."/>
        </authorList>
    </citation>
    <scope>NUCLEOTIDE SEQUENCE</scope>
</reference>
<name>A0A644X804_9ZZZZ</name>
<evidence type="ECO:0000256" key="1">
    <source>
        <dbReference type="ARBA" id="ARBA00001946"/>
    </source>
</evidence>
<dbReference type="InterPro" id="IPR047127">
    <property type="entry name" value="MutT-like"/>
</dbReference>
<evidence type="ECO:0000259" key="12">
    <source>
        <dbReference type="PROSITE" id="PS51462"/>
    </source>
</evidence>